<evidence type="ECO:0000313" key="2">
    <source>
        <dbReference type="EMBL" id="KAH7207811.1"/>
    </source>
</evidence>
<protein>
    <recommendedName>
        <fullName evidence="4">Ankyrin repeat protein</fullName>
    </recommendedName>
</protein>
<name>A0A9P9JKE4_FUSRE</name>
<dbReference type="PROSITE" id="PS50297">
    <property type="entry name" value="ANK_REP_REGION"/>
    <property type="match status" value="1"/>
</dbReference>
<gene>
    <name evidence="2" type="ORF">BKA55DRAFT_681733</name>
</gene>
<dbReference type="OrthoDB" id="4062651at2759"/>
<dbReference type="InterPro" id="IPR002110">
    <property type="entry name" value="Ankyrin_rpt"/>
</dbReference>
<evidence type="ECO:0008006" key="4">
    <source>
        <dbReference type="Google" id="ProtNLM"/>
    </source>
</evidence>
<evidence type="ECO:0000256" key="1">
    <source>
        <dbReference type="PROSITE-ProRule" id="PRU00023"/>
    </source>
</evidence>
<sequence length="266" mass="28736">MEDIILALLDKGDPGHGRTGLHVAVQLGNRQRVVKMVEQQGQHIFVGDRGLQTPGALVKDLDGLEESNEDDEYLNKLKQLREYVHQKLVKGSIADSTSPEALEKWLCTHPLFPENSEENRQAKADMEVALEKLRLEKELSVGDGIESVAIGGGCASLATCKMHMVPTSATISGASNHVSTYLAPAQTAVPSLLTSCTAIHKFHMLAMSLHLPSTNSYLTREKYKSGNPLWAWLACVHSRNDVPGSGEECLAMGRTAANEGGKPGDG</sequence>
<dbReference type="GeneID" id="70228221"/>
<dbReference type="AlphaFoldDB" id="A0A9P9JKE4"/>
<dbReference type="PROSITE" id="PS50088">
    <property type="entry name" value="ANK_REPEAT"/>
    <property type="match status" value="1"/>
</dbReference>
<accession>A0A9P9JKE4</accession>
<dbReference type="EMBL" id="JAGMUX010000035">
    <property type="protein sequence ID" value="KAH7207811.1"/>
    <property type="molecule type" value="Genomic_DNA"/>
</dbReference>
<dbReference type="RefSeq" id="XP_046041186.1">
    <property type="nucleotide sequence ID" value="XM_046198267.1"/>
</dbReference>
<comment type="caution">
    <text evidence="2">The sequence shown here is derived from an EMBL/GenBank/DDBJ whole genome shotgun (WGS) entry which is preliminary data.</text>
</comment>
<proteinExistence type="predicted"/>
<feature type="repeat" description="ANK" evidence="1">
    <location>
        <begin position="16"/>
        <end position="49"/>
    </location>
</feature>
<evidence type="ECO:0000313" key="3">
    <source>
        <dbReference type="Proteomes" id="UP000720189"/>
    </source>
</evidence>
<organism evidence="2 3">
    <name type="scientific">Fusarium redolens</name>
    <dbReference type="NCBI Taxonomy" id="48865"/>
    <lineage>
        <taxon>Eukaryota</taxon>
        <taxon>Fungi</taxon>
        <taxon>Dikarya</taxon>
        <taxon>Ascomycota</taxon>
        <taxon>Pezizomycotina</taxon>
        <taxon>Sordariomycetes</taxon>
        <taxon>Hypocreomycetidae</taxon>
        <taxon>Hypocreales</taxon>
        <taxon>Nectriaceae</taxon>
        <taxon>Fusarium</taxon>
        <taxon>Fusarium redolens species complex</taxon>
    </lineage>
</organism>
<dbReference type="Proteomes" id="UP000720189">
    <property type="component" value="Unassembled WGS sequence"/>
</dbReference>
<keyword evidence="1" id="KW-0040">ANK repeat</keyword>
<keyword evidence="3" id="KW-1185">Reference proteome</keyword>
<reference evidence="2" key="1">
    <citation type="journal article" date="2021" name="Nat. Commun.">
        <title>Genetic determinants of endophytism in the Arabidopsis root mycobiome.</title>
        <authorList>
            <person name="Mesny F."/>
            <person name="Miyauchi S."/>
            <person name="Thiergart T."/>
            <person name="Pickel B."/>
            <person name="Atanasova L."/>
            <person name="Karlsson M."/>
            <person name="Huettel B."/>
            <person name="Barry K.W."/>
            <person name="Haridas S."/>
            <person name="Chen C."/>
            <person name="Bauer D."/>
            <person name="Andreopoulos W."/>
            <person name="Pangilinan J."/>
            <person name="LaButti K."/>
            <person name="Riley R."/>
            <person name="Lipzen A."/>
            <person name="Clum A."/>
            <person name="Drula E."/>
            <person name="Henrissat B."/>
            <person name="Kohler A."/>
            <person name="Grigoriev I.V."/>
            <person name="Martin F.M."/>
            <person name="Hacquard S."/>
        </authorList>
    </citation>
    <scope>NUCLEOTIDE SEQUENCE</scope>
    <source>
        <strain evidence="2">MPI-CAGE-AT-0023</strain>
    </source>
</reference>